<geneLocation type="plasmid" evidence="3 4">
    <name>pPDG2</name>
</geneLocation>
<proteinExistence type="inferred from homology"/>
<dbReference type="PANTHER" id="PTHR24321:SF8">
    <property type="entry name" value="ESTRADIOL 17-BETA-DEHYDROGENASE 8-RELATED"/>
    <property type="match status" value="1"/>
</dbReference>
<reference evidence="3 4" key="1">
    <citation type="submission" date="2014-07" db="EMBL/GenBank/DDBJ databases">
        <title>Genome Sequence of Rhodococcus opacus Strain R7, a Biodegrader of Mono- and Polycyclic Aromatic Hydrocarbons.</title>
        <authorList>
            <person name="Di Gennaro P."/>
            <person name="Zampolli J."/>
            <person name="Presti I."/>
            <person name="Cappelletti M."/>
            <person name="D'Ursi P."/>
            <person name="Orro A."/>
            <person name="Mezzelani A."/>
            <person name="Milanesi L."/>
        </authorList>
    </citation>
    <scope>NUCLEOTIDE SEQUENCE [LARGE SCALE GENOMIC DNA]</scope>
    <source>
        <strain evidence="3 4">R7</strain>
        <plasmid evidence="3">pPDG2</plasmid>
    </source>
</reference>
<dbReference type="FunFam" id="3.40.50.720:FF:000084">
    <property type="entry name" value="Short-chain dehydrogenase reductase"/>
    <property type="match status" value="1"/>
</dbReference>
<evidence type="ECO:0000256" key="1">
    <source>
        <dbReference type="ARBA" id="ARBA00006484"/>
    </source>
</evidence>
<dbReference type="Proteomes" id="UP000028488">
    <property type="component" value="Plasmid pPDG2"/>
</dbReference>
<dbReference type="RefSeq" id="WP_128643520.1">
    <property type="nucleotide sequence ID" value="NZ_CP008949.1"/>
</dbReference>
<name>A0A076EYF3_RHOOP</name>
<comment type="similarity">
    <text evidence="1">Belongs to the short-chain dehydrogenases/reductases (SDR) family.</text>
</comment>
<dbReference type="NCBIfam" id="NF009466">
    <property type="entry name" value="PRK12826.1-2"/>
    <property type="match status" value="1"/>
</dbReference>
<dbReference type="InterPro" id="IPR020904">
    <property type="entry name" value="Sc_DH/Rdtase_CS"/>
</dbReference>
<evidence type="ECO:0000256" key="2">
    <source>
        <dbReference type="ARBA" id="ARBA00023002"/>
    </source>
</evidence>
<evidence type="ECO:0000313" key="3">
    <source>
        <dbReference type="EMBL" id="AII11020.1"/>
    </source>
</evidence>
<organism evidence="3 4">
    <name type="scientific">Rhodococcus opacus</name>
    <name type="common">Nocardia opaca</name>
    <dbReference type="NCBI Taxonomy" id="37919"/>
    <lineage>
        <taxon>Bacteria</taxon>
        <taxon>Bacillati</taxon>
        <taxon>Actinomycetota</taxon>
        <taxon>Actinomycetes</taxon>
        <taxon>Mycobacteriales</taxon>
        <taxon>Nocardiaceae</taxon>
        <taxon>Rhodococcus</taxon>
    </lineage>
</organism>
<accession>A0A076EYF3</accession>
<sequence>MYSLDGKVAIVTGAARGIGAASARAFAANGAAVVICDLLDDDAADTVATITDKGGRASYIRTDVSDSASVQAAITHAENTFGPLDIAHNNAGTFHPAPLADLADEDWARVININLTGVFLCMKYQLQSMVTRGSGSIVNTASVWSLAGAPTQAAYAASKHGVVGLTKTAALDYGTSGIRINAVAPGPIATAMTAAVPTDIMDSIVGRTAAGRYGQPDEVGQAVAWLCSDQASYINGAVLPVDGGWLAS</sequence>
<dbReference type="NCBIfam" id="NF005559">
    <property type="entry name" value="PRK07231.1"/>
    <property type="match status" value="1"/>
</dbReference>
<dbReference type="InterPro" id="IPR002347">
    <property type="entry name" value="SDR_fam"/>
</dbReference>
<dbReference type="GO" id="GO:0016491">
    <property type="term" value="F:oxidoreductase activity"/>
    <property type="evidence" value="ECO:0007669"/>
    <property type="project" value="UniProtKB-KW"/>
</dbReference>
<dbReference type="EMBL" id="CP008949">
    <property type="protein sequence ID" value="AII11020.1"/>
    <property type="molecule type" value="Genomic_DNA"/>
</dbReference>
<dbReference type="AlphaFoldDB" id="A0A076EYF3"/>
<dbReference type="PRINTS" id="PR00080">
    <property type="entry name" value="SDRFAMILY"/>
</dbReference>
<keyword evidence="2" id="KW-0560">Oxidoreductase</keyword>
<dbReference type="Pfam" id="PF13561">
    <property type="entry name" value="adh_short_C2"/>
    <property type="match status" value="1"/>
</dbReference>
<dbReference type="SUPFAM" id="SSF51735">
    <property type="entry name" value="NAD(P)-binding Rossmann-fold domains"/>
    <property type="match status" value="1"/>
</dbReference>
<dbReference type="InterPro" id="IPR036291">
    <property type="entry name" value="NAD(P)-bd_dom_sf"/>
</dbReference>
<gene>
    <name evidence="3" type="ORF">EP51_43820</name>
</gene>
<dbReference type="PROSITE" id="PS00061">
    <property type="entry name" value="ADH_SHORT"/>
    <property type="match status" value="1"/>
</dbReference>
<evidence type="ECO:0000313" key="4">
    <source>
        <dbReference type="Proteomes" id="UP000028488"/>
    </source>
</evidence>
<protein>
    <submittedName>
        <fullName evidence="3">Oxidoreductase</fullName>
    </submittedName>
</protein>
<dbReference type="PANTHER" id="PTHR24321">
    <property type="entry name" value="DEHYDROGENASES, SHORT CHAIN"/>
    <property type="match status" value="1"/>
</dbReference>
<dbReference type="Gene3D" id="3.40.50.720">
    <property type="entry name" value="NAD(P)-binding Rossmann-like Domain"/>
    <property type="match status" value="1"/>
</dbReference>
<dbReference type="PRINTS" id="PR00081">
    <property type="entry name" value="GDHRDH"/>
</dbReference>
<keyword evidence="3" id="KW-0614">Plasmid</keyword>